<keyword evidence="5" id="KW-1185">Reference proteome</keyword>
<dbReference type="PANTHER" id="PTHR43038">
    <property type="entry name" value="ATP-BINDING CASSETTE, SUB-FAMILY H, MEMBER 1"/>
    <property type="match status" value="1"/>
</dbReference>
<protein>
    <submittedName>
        <fullName evidence="4">Multidrug ABC transporter ATP-binding protein</fullName>
    </submittedName>
</protein>
<evidence type="ECO:0000313" key="5">
    <source>
        <dbReference type="Proteomes" id="UP001321421"/>
    </source>
</evidence>
<reference evidence="5" key="1">
    <citation type="journal article" date="2019" name="Int. J. Syst. Evol. Microbiol.">
        <title>The Global Catalogue of Microorganisms (GCM) 10K type strain sequencing project: providing services to taxonomists for standard genome sequencing and annotation.</title>
        <authorList>
            <consortium name="The Broad Institute Genomics Platform"/>
            <consortium name="The Broad Institute Genome Sequencing Center for Infectious Disease"/>
            <person name="Wu L."/>
            <person name="Ma J."/>
        </authorList>
    </citation>
    <scope>NUCLEOTIDE SEQUENCE [LARGE SCALE GENOMIC DNA]</scope>
    <source>
        <strain evidence="5">NBRC 110608</strain>
    </source>
</reference>
<dbReference type="InterPro" id="IPR027417">
    <property type="entry name" value="P-loop_NTPase"/>
</dbReference>
<dbReference type="GO" id="GO:0005524">
    <property type="term" value="F:ATP binding"/>
    <property type="evidence" value="ECO:0007669"/>
    <property type="project" value="UniProtKB-KW"/>
</dbReference>
<keyword evidence="2 4" id="KW-0067">ATP-binding</keyword>
<evidence type="ECO:0000313" key="4">
    <source>
        <dbReference type="EMBL" id="BDZ57168.1"/>
    </source>
</evidence>
<dbReference type="EMBL" id="AP027735">
    <property type="protein sequence ID" value="BDZ57168.1"/>
    <property type="molecule type" value="Genomic_DNA"/>
</dbReference>
<evidence type="ECO:0000256" key="1">
    <source>
        <dbReference type="ARBA" id="ARBA00022741"/>
    </source>
</evidence>
<dbReference type="Pfam" id="PF00005">
    <property type="entry name" value="ABC_tran"/>
    <property type="match status" value="1"/>
</dbReference>
<dbReference type="PANTHER" id="PTHR43038:SF3">
    <property type="entry name" value="ABC TRANSPORTER G FAMILY MEMBER 20 ISOFORM X1"/>
    <property type="match status" value="1"/>
</dbReference>
<dbReference type="SUPFAM" id="SSF52540">
    <property type="entry name" value="P-loop containing nucleoside triphosphate hydrolases"/>
    <property type="match status" value="1"/>
</dbReference>
<dbReference type="PROSITE" id="PS00211">
    <property type="entry name" value="ABC_TRANSPORTER_1"/>
    <property type="match status" value="1"/>
</dbReference>
<accession>A0ABM8H8M7</accession>
<dbReference type="PROSITE" id="PS50893">
    <property type="entry name" value="ABC_TRANSPORTER_2"/>
    <property type="match status" value="1"/>
</dbReference>
<dbReference type="InterPro" id="IPR003593">
    <property type="entry name" value="AAA+_ATPase"/>
</dbReference>
<dbReference type="Proteomes" id="UP001321421">
    <property type="component" value="Chromosome"/>
</dbReference>
<evidence type="ECO:0000259" key="3">
    <source>
        <dbReference type="PROSITE" id="PS50893"/>
    </source>
</evidence>
<evidence type="ECO:0000256" key="2">
    <source>
        <dbReference type="ARBA" id="ARBA00022840"/>
    </source>
</evidence>
<dbReference type="InterPro" id="IPR003439">
    <property type="entry name" value="ABC_transporter-like_ATP-bd"/>
</dbReference>
<organism evidence="4 5">
    <name type="scientific">Barrientosiimonas endolithica</name>
    <dbReference type="NCBI Taxonomy" id="1535208"/>
    <lineage>
        <taxon>Bacteria</taxon>
        <taxon>Bacillati</taxon>
        <taxon>Actinomycetota</taxon>
        <taxon>Actinomycetes</taxon>
        <taxon>Micrococcales</taxon>
        <taxon>Dermacoccaceae</taxon>
        <taxon>Barrientosiimonas</taxon>
    </lineage>
</organism>
<dbReference type="Gene3D" id="3.40.50.300">
    <property type="entry name" value="P-loop containing nucleotide triphosphate hydrolases"/>
    <property type="match status" value="1"/>
</dbReference>
<dbReference type="SMART" id="SM00382">
    <property type="entry name" value="AAA"/>
    <property type="match status" value="1"/>
</dbReference>
<dbReference type="CDD" id="cd03230">
    <property type="entry name" value="ABC_DR_subfamily_A"/>
    <property type="match status" value="1"/>
</dbReference>
<sequence length="239" mass="25329">MAGLVVRRGGRRVLHGLSFAVGSGSVVGLLGPSGCGKTTLLRSLVGVQRIESGRARVLGQPPGSSALRDQVGYVTQAVSVYRDLTVAQNVRYFAALQGAGARDVAAAVHAVGLTDQADQRVERLSGGQASRASLACALVGDPQLLVLDEPTVGLDPVTRESLWTYFRSLADRGVTLLVSSHVMDEASRCDSLLLMREGRLVAQLTPAELLRRTGASTPDEAFLRIIREQDTREAEGEPA</sequence>
<name>A0ABM8H8M7_9MICO</name>
<proteinExistence type="predicted"/>
<feature type="domain" description="ABC transporter" evidence="3">
    <location>
        <begin position="6"/>
        <end position="222"/>
    </location>
</feature>
<keyword evidence="1" id="KW-0547">Nucleotide-binding</keyword>
<gene>
    <name evidence="4" type="ORF">GCM10025872_08250</name>
</gene>
<dbReference type="InterPro" id="IPR017871">
    <property type="entry name" value="ABC_transporter-like_CS"/>
</dbReference>